<sequence length="164" mass="18010">MLRLFYVTVVFMMVGCVSSEVTSVKEDSIGEGKFYLGLSQAELEKSIDCGIVKYGKDELWGADGLYHQDWNYADCGISFDMTSGEQNASKVVESITIVSPSKLTTEKGIGIGSTYDEVMTAYKTRWNKGESRDDLFVVDSIFGGILFRMTDGKVEDVFVGAGAE</sequence>
<dbReference type="EMBL" id="CACVAP010000059">
    <property type="protein sequence ID" value="CAA6809897.1"/>
    <property type="molecule type" value="Genomic_DNA"/>
</dbReference>
<evidence type="ECO:0000313" key="1">
    <source>
        <dbReference type="EMBL" id="CAA6809897.1"/>
    </source>
</evidence>
<dbReference type="PROSITE" id="PS51257">
    <property type="entry name" value="PROKAR_LIPOPROTEIN"/>
    <property type="match status" value="1"/>
</dbReference>
<gene>
    <name evidence="1" type="ORF">HELGO_WM5183</name>
</gene>
<accession>A0A6S6SZG0</accession>
<name>A0A6S6SZG0_9BACT</name>
<protein>
    <recommendedName>
        <fullName evidence="2">Lipoprotein</fullName>
    </recommendedName>
</protein>
<evidence type="ECO:0008006" key="2">
    <source>
        <dbReference type="Google" id="ProtNLM"/>
    </source>
</evidence>
<organism evidence="1">
    <name type="scientific">uncultured Sulfurovum sp</name>
    <dbReference type="NCBI Taxonomy" id="269237"/>
    <lineage>
        <taxon>Bacteria</taxon>
        <taxon>Pseudomonadati</taxon>
        <taxon>Campylobacterota</taxon>
        <taxon>Epsilonproteobacteria</taxon>
        <taxon>Campylobacterales</taxon>
        <taxon>Sulfurovaceae</taxon>
        <taxon>Sulfurovum</taxon>
        <taxon>environmental samples</taxon>
    </lineage>
</organism>
<proteinExistence type="predicted"/>
<dbReference type="AlphaFoldDB" id="A0A6S6SZG0"/>
<reference evidence="1" key="1">
    <citation type="submission" date="2020-01" db="EMBL/GenBank/DDBJ databases">
        <authorList>
            <person name="Meier V. D."/>
            <person name="Meier V D."/>
        </authorList>
    </citation>
    <scope>NUCLEOTIDE SEQUENCE</scope>
    <source>
        <strain evidence="1">HLG_WM_MAG_06</strain>
    </source>
</reference>